<keyword evidence="2" id="KW-1185">Reference proteome</keyword>
<accession>A0ABQ6PVI5</accession>
<name>A0ABQ6PVI5_9BACT</name>
<dbReference type="Proteomes" id="UP001307705">
    <property type="component" value="Unassembled WGS sequence"/>
</dbReference>
<evidence type="ECO:0000313" key="2">
    <source>
        <dbReference type="Proteomes" id="UP001307705"/>
    </source>
</evidence>
<protein>
    <submittedName>
        <fullName evidence="1">Uncharacterized protein</fullName>
    </submittedName>
</protein>
<sequence length="261" mass="30947">MDKNKLEKLLLFIAEIAELPENEWFKSKLLLRLGSSSKDLGNSSLDEIYEFCIEMIIKDQAARFYEGFKISSIKENLIQDFIRMERFKRKDDFEDFCLAGFQQVEGIVNHLVSSPIFQGRFNSLKSSPSILKFDKITRQFTRSGNQTVASLIFMTNDQNKIIEHCGKQPVDWFFKYRLRAVLYFFYFNEELKFSTNEFDSIYSTGNQLYLIRNSNHRGGNSTDYQEREKEEILSNFDRYYFKFLGFLEDFIFKVNSNLEKV</sequence>
<organism evidence="1 2">
    <name type="scientific">Algoriphagus taiwanensis</name>
    <dbReference type="NCBI Taxonomy" id="1445656"/>
    <lineage>
        <taxon>Bacteria</taxon>
        <taxon>Pseudomonadati</taxon>
        <taxon>Bacteroidota</taxon>
        <taxon>Cytophagia</taxon>
        <taxon>Cytophagales</taxon>
        <taxon>Cyclobacteriaceae</taxon>
        <taxon>Algoriphagus</taxon>
    </lineage>
</organism>
<comment type="caution">
    <text evidence="1">The sequence shown here is derived from an EMBL/GenBank/DDBJ whole genome shotgun (WGS) entry which is preliminary data.</text>
</comment>
<reference evidence="1 2" key="1">
    <citation type="submission" date="2023-08" db="EMBL/GenBank/DDBJ databases">
        <title>Draft genome sequence of Algoriphagus taiwanensis.</title>
        <authorList>
            <person name="Takatani N."/>
            <person name="Hosokawa M."/>
            <person name="Sawabe T."/>
        </authorList>
    </citation>
    <scope>NUCLEOTIDE SEQUENCE [LARGE SCALE GENOMIC DNA]</scope>
    <source>
        <strain evidence="1 2">JCM 19755</strain>
    </source>
</reference>
<dbReference type="EMBL" id="BTPE01000001">
    <property type="protein sequence ID" value="GMQ31949.1"/>
    <property type="molecule type" value="Genomic_DNA"/>
</dbReference>
<evidence type="ECO:0000313" key="1">
    <source>
        <dbReference type="EMBL" id="GMQ31949.1"/>
    </source>
</evidence>
<dbReference type="RefSeq" id="WP_338226797.1">
    <property type="nucleotide sequence ID" value="NZ_BTPE01000001.1"/>
</dbReference>
<gene>
    <name evidence="1" type="ORF">Ataiwa_02210</name>
</gene>
<proteinExistence type="predicted"/>